<reference evidence="3" key="1">
    <citation type="submission" date="2016-10" db="EMBL/GenBank/DDBJ databases">
        <authorList>
            <person name="Varghese N."/>
            <person name="Submissions S."/>
        </authorList>
    </citation>
    <scope>NUCLEOTIDE SEQUENCE [LARGE SCALE GENOMIC DNA]</scope>
    <source>
        <strain evidence="3">DSM 123</strain>
    </source>
</reference>
<evidence type="ECO:0000259" key="1">
    <source>
        <dbReference type="Pfam" id="PF12536"/>
    </source>
</evidence>
<dbReference type="Proteomes" id="UP000199615">
    <property type="component" value="Unassembled WGS sequence"/>
</dbReference>
<evidence type="ECO:0000313" key="3">
    <source>
        <dbReference type="Proteomes" id="UP000199615"/>
    </source>
</evidence>
<gene>
    <name evidence="2" type="ORF">SAMN05444123_102399</name>
</gene>
<proteinExistence type="predicted"/>
<name>A0A1H8P4E0_9BRAD</name>
<feature type="domain" description="DUF3734" evidence="1">
    <location>
        <begin position="15"/>
        <end position="85"/>
    </location>
</feature>
<organism evidence="2 3">
    <name type="scientific">Rhodopseudomonas pseudopalustris</name>
    <dbReference type="NCBI Taxonomy" id="1513892"/>
    <lineage>
        <taxon>Bacteria</taxon>
        <taxon>Pseudomonadati</taxon>
        <taxon>Pseudomonadota</taxon>
        <taxon>Alphaproteobacteria</taxon>
        <taxon>Hyphomicrobiales</taxon>
        <taxon>Nitrobacteraceae</taxon>
        <taxon>Rhodopseudomonas</taxon>
    </lineage>
</organism>
<evidence type="ECO:0000313" key="2">
    <source>
        <dbReference type="EMBL" id="SEO36735.1"/>
    </source>
</evidence>
<dbReference type="AlphaFoldDB" id="A0A1H8P4E0"/>
<dbReference type="InterPro" id="IPR021095">
    <property type="entry name" value="DUF3734"/>
</dbReference>
<accession>A0A1H8P4E0</accession>
<protein>
    <submittedName>
        <fullName evidence="2">NTE family protein</fullName>
    </submittedName>
</protein>
<sequence>MTSRRWAAPLRPALELRSDLACAILHDAAQENAVTVVHLIYRKRDDEAASKDYDFSRLNMIEHWKSGEQDVYVSMRHEEWQRGPQDGETMVTWDLTRDAFK</sequence>
<dbReference type="Pfam" id="PF12536">
    <property type="entry name" value="DUF3734"/>
    <property type="match status" value="1"/>
</dbReference>
<dbReference type="EMBL" id="FODT01000002">
    <property type="protein sequence ID" value="SEO36735.1"/>
    <property type="molecule type" value="Genomic_DNA"/>
</dbReference>
<keyword evidence="3" id="KW-1185">Reference proteome</keyword>